<dbReference type="RefSeq" id="XP_046587000.1">
    <property type="nucleotide sequence ID" value="XM_046731044.1"/>
</dbReference>
<feature type="coiled-coil region" evidence="1">
    <location>
        <begin position="1002"/>
        <end position="1047"/>
    </location>
</feature>
<sequence>MDYSGEPKSKGCQAVTEETGDVCGETSTLRILEDFRKLYEDRIRKISEGTDEGSDHAKLKIMEEWVKDLGEQNAMLVRTVEELEREAANRVILLEEKLRQSTAAVANINKRSTDDDGSMTALANRVTQLMKDEETLQQRVEFLQSDIRGLLELIRRARRENCWSLDGITFFEIQPNDIPAPLDCTCGQEKEDTAEYITSLKEQVDQLKENEKQALLYQTNLEEKLAEQNKQVVLKEETIRKYISKLQTLRDNLKNRSILANQIVLQSSSPDIDLDSDIVRMADIVENALKTSELEIEKLRSDLKESETKLEKLLHEKSIGMETLQSKLDEKCMELEQLENRMACLKKESLETRDALTVEVAEKHDLVLSLREELAMLEEQCRQSDMQTHFKDDIIKEMRRELKQAKLKDTCSSTRRVRIKTDTSVEEEDAIDRNSPSQHQDEILVYLSNTKVLMEKEKEALLGLRMELQKILEEVSTKESESCIDDSNRTQMQNLKKRTTSSIESISKIYKDKEKAINLIKTAVKKRKDDCMPVKGSLVVNNEAIQHFRMMEEFRICTVEAQAATEDLREEMTNVISSLNCRHEKFIELTKLVKQIQEHLTKTRENFTDTINQFKLQEQEKLRHGERIANGAIKLKDLKNEINQMTSDLSRCIDNASDKLDECNSIGAVKVHKCDDLLSIVNDEIQQIIVNVQICQTGECNAVATLLEVRGQISYLEECFRDFQKKADEVLLDNEMAQNVFSERSKKLNRLEHELDNTHTKMQDMLENFSSVMEQISNGNSNALANQSDYHEDFLCKTKQEDIFKIKDDLRKVQKEYDDFRVKTSLEICEAQKHVKLNEWKYRVADLQDQIRELQNEARRHKEREDVLRRDLDCSEIELKKSKDRLGCCSHYKPDGMHTTCGQDFKFETIPQSFKVLQDTMQSARCGLEELSNELKKLVCEGSSHSSLSSGSFSAAMDILRKYGHTTEQCFADVDKLRNTLCSKEKLLENKEEIIRIQKDSIKMTQAELKDLHQKMQEKNELQVQTIGNLQEAVVEAKRRLDQMGNRAASEVSGLRNSASSTMYNHGNVHDV</sequence>
<keyword evidence="3" id="KW-1185">Reference proteome</keyword>
<reference evidence="4" key="1">
    <citation type="submission" date="2025-08" db="UniProtKB">
        <authorList>
            <consortium name="RefSeq"/>
        </authorList>
    </citation>
    <scope>IDENTIFICATION</scope>
    <source>
        <tissue evidence="4">Thorax and Abdomen</tissue>
    </source>
</reference>
<evidence type="ECO:0000313" key="4">
    <source>
        <dbReference type="RefSeq" id="XP_046587000.1"/>
    </source>
</evidence>
<gene>
    <name evidence="4" type="primary">LOC107216534</name>
</gene>
<keyword evidence="1" id="KW-0175">Coiled coil</keyword>
<feature type="coiled-coil region" evidence="1">
    <location>
        <begin position="66"/>
        <end position="100"/>
    </location>
</feature>
<protein>
    <submittedName>
        <fullName evidence="4">Leucine-rich repeat-containing protein DDB_G0290503 isoform X2</fullName>
    </submittedName>
</protein>
<feature type="coiled-coil region" evidence="1">
    <location>
        <begin position="282"/>
        <end position="387"/>
    </location>
</feature>
<name>A0ABM3FG69_NEOLC</name>
<feature type="coiled-coil region" evidence="1">
    <location>
        <begin position="190"/>
        <end position="238"/>
    </location>
</feature>
<organism evidence="3 4">
    <name type="scientific">Neodiprion lecontei</name>
    <name type="common">Redheaded pine sawfly</name>
    <dbReference type="NCBI Taxonomy" id="441921"/>
    <lineage>
        <taxon>Eukaryota</taxon>
        <taxon>Metazoa</taxon>
        <taxon>Ecdysozoa</taxon>
        <taxon>Arthropoda</taxon>
        <taxon>Hexapoda</taxon>
        <taxon>Insecta</taxon>
        <taxon>Pterygota</taxon>
        <taxon>Neoptera</taxon>
        <taxon>Endopterygota</taxon>
        <taxon>Hymenoptera</taxon>
        <taxon>Tenthredinoidea</taxon>
        <taxon>Diprionidae</taxon>
        <taxon>Diprioninae</taxon>
        <taxon>Neodiprion</taxon>
    </lineage>
</organism>
<evidence type="ECO:0000256" key="2">
    <source>
        <dbReference type="SAM" id="MobiDB-lite"/>
    </source>
</evidence>
<dbReference type="Proteomes" id="UP000829291">
    <property type="component" value="Chromosome 2"/>
</dbReference>
<feature type="coiled-coil region" evidence="1">
    <location>
        <begin position="837"/>
        <end position="871"/>
    </location>
</feature>
<dbReference type="GeneID" id="107216534"/>
<feature type="compositionally biased region" description="Polar residues" evidence="2">
    <location>
        <begin position="1055"/>
        <end position="1065"/>
    </location>
</feature>
<feature type="coiled-coil region" evidence="1">
    <location>
        <begin position="126"/>
        <end position="160"/>
    </location>
</feature>
<feature type="region of interest" description="Disordered" evidence="2">
    <location>
        <begin position="1048"/>
        <end position="1072"/>
    </location>
</feature>
<accession>A0ABM3FG69</accession>
<proteinExistence type="predicted"/>
<evidence type="ECO:0000313" key="3">
    <source>
        <dbReference type="Proteomes" id="UP000829291"/>
    </source>
</evidence>
<feature type="coiled-coil region" evidence="1">
    <location>
        <begin position="914"/>
        <end position="941"/>
    </location>
</feature>
<feature type="coiled-coil region" evidence="1">
    <location>
        <begin position="628"/>
        <end position="655"/>
    </location>
</feature>
<evidence type="ECO:0000256" key="1">
    <source>
        <dbReference type="SAM" id="Coils"/>
    </source>
</evidence>